<accession>A0A064CDD4</accession>
<dbReference type="InterPro" id="IPR003615">
    <property type="entry name" value="HNH_nuc"/>
</dbReference>
<reference evidence="3" key="1">
    <citation type="submission" date="2014-05" db="EMBL/GenBank/DDBJ databases">
        <title>Genome sequence of Mycobacterium aromaticivorans strain JS19b1T (= DSM 45407T).</title>
        <authorList>
            <person name="Kwak Y."/>
            <person name="Park G.-S."/>
            <person name="Li Q.X."/>
            <person name="Lee S.-E."/>
            <person name="Shin J.-H."/>
        </authorList>
    </citation>
    <scope>NUCLEOTIDE SEQUENCE [LARGE SCALE GENOMIC DNA]</scope>
    <source>
        <strain evidence="3">JS19b1</strain>
    </source>
</reference>
<feature type="region of interest" description="Disordered" evidence="1">
    <location>
        <begin position="421"/>
        <end position="467"/>
    </location>
</feature>
<comment type="caution">
    <text evidence="3">The sequence shown here is derived from an EMBL/GenBank/DDBJ whole genome shotgun (WGS) entry which is preliminary data.</text>
</comment>
<dbReference type="EMBL" id="JALN02000001">
    <property type="protein sequence ID" value="KDE98654.1"/>
    <property type="molecule type" value="Genomic_DNA"/>
</dbReference>
<dbReference type="SMART" id="SM00507">
    <property type="entry name" value="HNHc"/>
    <property type="match status" value="1"/>
</dbReference>
<dbReference type="CDD" id="cd00085">
    <property type="entry name" value="HNHc"/>
    <property type="match status" value="1"/>
</dbReference>
<protein>
    <recommendedName>
        <fullName evidence="2">HNH nuclease domain-containing protein</fullName>
    </recommendedName>
</protein>
<dbReference type="Proteomes" id="UP000022835">
    <property type="component" value="Unassembled WGS sequence"/>
</dbReference>
<dbReference type="InterPro" id="IPR003870">
    <property type="entry name" value="DUF222"/>
</dbReference>
<organism evidence="3 4">
    <name type="scientific">Mycolicibacterium aromaticivorans JS19b1 = JCM 16368</name>
    <dbReference type="NCBI Taxonomy" id="1440774"/>
    <lineage>
        <taxon>Bacteria</taxon>
        <taxon>Bacillati</taxon>
        <taxon>Actinomycetota</taxon>
        <taxon>Actinomycetes</taxon>
        <taxon>Mycobacteriales</taxon>
        <taxon>Mycobacteriaceae</taxon>
        <taxon>Mycolicibacterium</taxon>
    </lineage>
</organism>
<dbReference type="OrthoDB" id="4775237at2"/>
<evidence type="ECO:0000256" key="1">
    <source>
        <dbReference type="SAM" id="MobiDB-lite"/>
    </source>
</evidence>
<proteinExistence type="predicted"/>
<dbReference type="Pfam" id="PF02720">
    <property type="entry name" value="DUF222"/>
    <property type="match status" value="1"/>
</dbReference>
<feature type="compositionally biased region" description="Basic and acidic residues" evidence="1">
    <location>
        <begin position="441"/>
        <end position="456"/>
    </location>
</feature>
<dbReference type="AlphaFoldDB" id="A0A064CDD4"/>
<dbReference type="RefSeq" id="WP_036340413.1">
    <property type="nucleotide sequence ID" value="NZ_JALN02000001.1"/>
</dbReference>
<keyword evidence="4" id="KW-1185">Reference proteome</keyword>
<name>A0A064CDD4_9MYCO</name>
<evidence type="ECO:0000313" key="4">
    <source>
        <dbReference type="Proteomes" id="UP000022835"/>
    </source>
</evidence>
<sequence>MFEQRTDADLLDTMRRGQRNERVAIAERILAAGRLCQRRMRSVEAADRAQWCVDNWEAVAAEVAAELGISQGRASSQMDYGLQLIERLPKLGAAFASGAIEYRIIIAAVFRTGLITDPESLAAVDALVAEQAPGWNTFSREKTNQVIDWSVRGLDPDAVRVARTADDDRHIEITAGTDGLAEIWGRVRAADAAAFDQRLNQLGATVCRDDSRTARQRRADALGAWSAGDPTMQCECGCGDCPASADSASEPTQIVIHLLAEAKTVAGEGDAPALLPGYGGIPAETVRTLAKRAKLRPVVGGKELSAEPRYRPSAVLAEFIRCRDLTCRFPGCDRPASMTDIDHTVPYPLGPTHPSNLKLLCRLHHLLKTFYAGAGGWADHQLPDGTVIWTSPSGRTYTTKPGGALFFPQFVTPTGELNVPQAPAHNQPGRDLMMPARRRTRAQDRADRIRRERGLNEARAAAHPPPF</sequence>
<gene>
    <name evidence="3" type="ORF">Y900_006785</name>
</gene>
<evidence type="ECO:0000259" key="2">
    <source>
        <dbReference type="SMART" id="SM00507"/>
    </source>
</evidence>
<dbReference type="STRING" id="1440774.Y900_006785"/>
<dbReference type="eggNOG" id="COG1403">
    <property type="taxonomic scope" value="Bacteria"/>
</dbReference>
<evidence type="ECO:0000313" key="3">
    <source>
        <dbReference type="EMBL" id="KDE98654.1"/>
    </source>
</evidence>
<feature type="domain" description="HNH nuclease" evidence="2">
    <location>
        <begin position="315"/>
        <end position="366"/>
    </location>
</feature>